<keyword evidence="8" id="KW-1185">Reference proteome</keyword>
<keyword evidence="6" id="KW-1003">Cell membrane</keyword>
<feature type="transmembrane region" description="Helical" evidence="6">
    <location>
        <begin position="43"/>
        <end position="63"/>
    </location>
</feature>
<dbReference type="AlphaFoldDB" id="A0A4Z0M3S0"/>
<evidence type="ECO:0000313" key="8">
    <source>
        <dbReference type="Proteomes" id="UP000298050"/>
    </source>
</evidence>
<protein>
    <recommendedName>
        <fullName evidence="6">Probable membrane transporter protein</fullName>
    </recommendedName>
</protein>
<evidence type="ECO:0000256" key="4">
    <source>
        <dbReference type="ARBA" id="ARBA00022989"/>
    </source>
</evidence>
<comment type="similarity">
    <text evidence="2 6">Belongs to the 4-toluene sulfonate uptake permease (TSUP) (TC 2.A.102) family.</text>
</comment>
<dbReference type="PANTHER" id="PTHR43483">
    <property type="entry name" value="MEMBRANE TRANSPORTER PROTEIN HI_0806-RELATED"/>
    <property type="match status" value="1"/>
</dbReference>
<evidence type="ECO:0000256" key="6">
    <source>
        <dbReference type="RuleBase" id="RU363041"/>
    </source>
</evidence>
<evidence type="ECO:0000256" key="3">
    <source>
        <dbReference type="ARBA" id="ARBA00022692"/>
    </source>
</evidence>
<feature type="transmembrane region" description="Helical" evidence="6">
    <location>
        <begin position="6"/>
        <end position="31"/>
    </location>
</feature>
<dbReference type="PANTHER" id="PTHR43483:SF3">
    <property type="entry name" value="MEMBRANE TRANSPORTER PROTEIN HI_0806-RELATED"/>
    <property type="match status" value="1"/>
</dbReference>
<organism evidence="7 8">
    <name type="scientific">Mangrovimicrobium sediminis</name>
    <dbReference type="NCBI Taxonomy" id="2562682"/>
    <lineage>
        <taxon>Bacteria</taxon>
        <taxon>Pseudomonadati</taxon>
        <taxon>Pseudomonadota</taxon>
        <taxon>Gammaproteobacteria</taxon>
        <taxon>Cellvibrionales</taxon>
        <taxon>Halieaceae</taxon>
        <taxon>Mangrovimicrobium</taxon>
    </lineage>
</organism>
<feature type="transmembrane region" description="Helical" evidence="6">
    <location>
        <begin position="176"/>
        <end position="195"/>
    </location>
</feature>
<reference evidence="7 8" key="1">
    <citation type="submission" date="2019-04" db="EMBL/GenBank/DDBJ databases">
        <title>Taxonomy of novel Haliea sp. from mangrove soil of West Coast of India.</title>
        <authorList>
            <person name="Verma A."/>
            <person name="Kumar P."/>
            <person name="Krishnamurthi S."/>
        </authorList>
    </citation>
    <scope>NUCLEOTIDE SEQUENCE [LARGE SCALE GENOMIC DNA]</scope>
    <source>
        <strain evidence="7 8">SAOS-164</strain>
    </source>
</reference>
<evidence type="ECO:0000313" key="7">
    <source>
        <dbReference type="EMBL" id="TGD74151.1"/>
    </source>
</evidence>
<dbReference type="InterPro" id="IPR002781">
    <property type="entry name" value="TM_pro_TauE-like"/>
</dbReference>
<accession>A0A4Z0M3S0</accession>
<feature type="transmembrane region" description="Helical" evidence="6">
    <location>
        <begin position="239"/>
        <end position="256"/>
    </location>
</feature>
<dbReference type="EMBL" id="SRLE01000006">
    <property type="protein sequence ID" value="TGD74151.1"/>
    <property type="molecule type" value="Genomic_DNA"/>
</dbReference>
<gene>
    <name evidence="7" type="ORF">E4634_08440</name>
</gene>
<name>A0A4Z0M3S0_9GAMM</name>
<evidence type="ECO:0000256" key="2">
    <source>
        <dbReference type="ARBA" id="ARBA00009142"/>
    </source>
</evidence>
<proteinExistence type="inferred from homology"/>
<dbReference type="Proteomes" id="UP000298050">
    <property type="component" value="Unassembled WGS sequence"/>
</dbReference>
<keyword evidence="3 6" id="KW-0812">Transmembrane</keyword>
<dbReference type="Pfam" id="PF01925">
    <property type="entry name" value="TauE"/>
    <property type="match status" value="1"/>
</dbReference>
<dbReference type="OrthoDB" id="457670at2"/>
<dbReference type="GO" id="GO:0005886">
    <property type="term" value="C:plasma membrane"/>
    <property type="evidence" value="ECO:0007669"/>
    <property type="project" value="UniProtKB-SubCell"/>
</dbReference>
<feature type="transmembrane region" description="Helical" evidence="6">
    <location>
        <begin position="207"/>
        <end position="227"/>
    </location>
</feature>
<evidence type="ECO:0000256" key="5">
    <source>
        <dbReference type="ARBA" id="ARBA00023136"/>
    </source>
</evidence>
<comment type="subcellular location">
    <subcellularLocation>
        <location evidence="6">Cell membrane</location>
        <topology evidence="6">Multi-pass membrane protein</topology>
    </subcellularLocation>
    <subcellularLocation>
        <location evidence="1">Membrane</location>
        <topology evidence="1">Multi-pass membrane protein</topology>
    </subcellularLocation>
</comment>
<comment type="caution">
    <text evidence="7">The sequence shown here is derived from an EMBL/GenBank/DDBJ whole genome shotgun (WGS) entry which is preliminary data.</text>
</comment>
<feature type="transmembrane region" description="Helical" evidence="6">
    <location>
        <begin position="140"/>
        <end position="164"/>
    </location>
</feature>
<evidence type="ECO:0000256" key="1">
    <source>
        <dbReference type="ARBA" id="ARBA00004141"/>
    </source>
</evidence>
<keyword evidence="4 6" id="KW-1133">Transmembrane helix</keyword>
<dbReference type="RefSeq" id="WP_135442783.1">
    <property type="nucleotide sequence ID" value="NZ_SRLE01000006.1"/>
</dbReference>
<feature type="transmembrane region" description="Helical" evidence="6">
    <location>
        <begin position="75"/>
        <end position="94"/>
    </location>
</feature>
<keyword evidence="5 6" id="KW-0472">Membrane</keyword>
<sequence>MLATGAVAGVLAGLLGVGGGIVIVPALDFALGARGVDPAIRMHIAVGTSLATIIFTSVSSARAHHARGGVDRDLAVYWGPFIFVGALIGSVLAAQVHSEALALLFGIVAFLVAVKMVLPLDELHPWSAVPRGAGGSVTPTLIGLLSSMLGIGGGTFSVTALTLMSQPIHRAVGTSALFGLLIALPGTLGFVVTGWNDPNVPPGSLGYVNLVGVAAIAPMTILMAPLGAALAHRLSKRQLNLAFGSFLLVVSVRMLWRALL</sequence>